<feature type="compositionally biased region" description="Acidic residues" evidence="1">
    <location>
        <begin position="99"/>
        <end position="130"/>
    </location>
</feature>
<proteinExistence type="predicted"/>
<reference evidence="2" key="1">
    <citation type="submission" date="2020-06" db="EMBL/GenBank/DDBJ databases">
        <authorList>
            <person name="Li T."/>
            <person name="Hu X."/>
            <person name="Zhang T."/>
            <person name="Song X."/>
            <person name="Zhang H."/>
            <person name="Dai N."/>
            <person name="Sheng W."/>
            <person name="Hou X."/>
            <person name="Wei L."/>
        </authorList>
    </citation>
    <scope>NUCLEOTIDE SEQUENCE</scope>
    <source>
        <strain evidence="2">3651</strain>
        <tissue evidence="2">Leaf</tissue>
    </source>
</reference>
<dbReference type="AlphaFoldDB" id="A0AAE2CQR1"/>
<protein>
    <recommendedName>
        <fullName evidence="4">CCHC-type domain-containing protein</fullName>
    </recommendedName>
</protein>
<feature type="region of interest" description="Disordered" evidence="1">
    <location>
        <begin position="92"/>
        <end position="152"/>
    </location>
</feature>
<comment type="caution">
    <text evidence="2">The sequence shown here is derived from an EMBL/GenBank/DDBJ whole genome shotgun (WGS) entry which is preliminary data.</text>
</comment>
<feature type="region of interest" description="Disordered" evidence="1">
    <location>
        <begin position="203"/>
        <end position="223"/>
    </location>
</feature>
<evidence type="ECO:0000313" key="2">
    <source>
        <dbReference type="EMBL" id="KAK4431061.1"/>
    </source>
</evidence>
<sequence length="259" mass="29123">MGDKVYTIVIYYLDKGKKVCNIDPDKYCYFEFMDDIRELHGISGNNMKISCGVEDSDEHMVIETNKDVLCMFEKNKSRSKFEIFVESLAGDKGKGIQDTSDEMSEEEGECSDEEGEGSDEDGEGEEEESSHEEGEGRRPKKSRRKEPGEAPNLVRRAGLVICKVCNQQGHNRRTCPVSQNKDKNSKMDIPLTQIAKNMKKRKRDVASRKRSTSQQEVQALKNKKTEATALPAIISNNQPIGSSSQQNCKTTNFFKSAST</sequence>
<reference evidence="2" key="2">
    <citation type="journal article" date="2024" name="Plant">
        <title>Genomic evolution and insights into agronomic trait innovations of Sesamum species.</title>
        <authorList>
            <person name="Miao H."/>
            <person name="Wang L."/>
            <person name="Qu L."/>
            <person name="Liu H."/>
            <person name="Sun Y."/>
            <person name="Le M."/>
            <person name="Wang Q."/>
            <person name="Wei S."/>
            <person name="Zheng Y."/>
            <person name="Lin W."/>
            <person name="Duan Y."/>
            <person name="Cao H."/>
            <person name="Xiong S."/>
            <person name="Wang X."/>
            <person name="Wei L."/>
            <person name="Li C."/>
            <person name="Ma Q."/>
            <person name="Ju M."/>
            <person name="Zhao R."/>
            <person name="Li G."/>
            <person name="Mu C."/>
            <person name="Tian Q."/>
            <person name="Mei H."/>
            <person name="Zhang T."/>
            <person name="Gao T."/>
            <person name="Zhang H."/>
        </authorList>
    </citation>
    <scope>NUCLEOTIDE SEQUENCE</scope>
    <source>
        <strain evidence="2">3651</strain>
    </source>
</reference>
<evidence type="ECO:0000256" key="1">
    <source>
        <dbReference type="SAM" id="MobiDB-lite"/>
    </source>
</evidence>
<gene>
    <name evidence="2" type="ORF">Salat_0868100</name>
</gene>
<dbReference type="EMBL" id="JACGWO010000003">
    <property type="protein sequence ID" value="KAK4431061.1"/>
    <property type="molecule type" value="Genomic_DNA"/>
</dbReference>
<evidence type="ECO:0008006" key="4">
    <source>
        <dbReference type="Google" id="ProtNLM"/>
    </source>
</evidence>
<organism evidence="2 3">
    <name type="scientific">Sesamum alatum</name>
    <dbReference type="NCBI Taxonomy" id="300844"/>
    <lineage>
        <taxon>Eukaryota</taxon>
        <taxon>Viridiplantae</taxon>
        <taxon>Streptophyta</taxon>
        <taxon>Embryophyta</taxon>
        <taxon>Tracheophyta</taxon>
        <taxon>Spermatophyta</taxon>
        <taxon>Magnoliopsida</taxon>
        <taxon>eudicotyledons</taxon>
        <taxon>Gunneridae</taxon>
        <taxon>Pentapetalae</taxon>
        <taxon>asterids</taxon>
        <taxon>lamiids</taxon>
        <taxon>Lamiales</taxon>
        <taxon>Pedaliaceae</taxon>
        <taxon>Sesamum</taxon>
    </lineage>
</organism>
<keyword evidence="3" id="KW-1185">Reference proteome</keyword>
<feature type="region of interest" description="Disordered" evidence="1">
    <location>
        <begin position="236"/>
        <end position="259"/>
    </location>
</feature>
<name>A0AAE2CQR1_9LAMI</name>
<accession>A0AAE2CQR1</accession>
<evidence type="ECO:0000313" key="3">
    <source>
        <dbReference type="Proteomes" id="UP001293254"/>
    </source>
</evidence>
<dbReference type="Proteomes" id="UP001293254">
    <property type="component" value="Unassembled WGS sequence"/>
</dbReference>